<dbReference type="InterPro" id="IPR038135">
    <property type="entry name" value="Methylthiotransferase_N_sf"/>
</dbReference>
<keyword evidence="5" id="KW-0479">Metal-binding</keyword>
<dbReference type="PROSITE" id="PS01278">
    <property type="entry name" value="MTTASE_RADICAL"/>
    <property type="match status" value="1"/>
</dbReference>
<dbReference type="InterPro" id="IPR006638">
    <property type="entry name" value="Elp3/MiaA/NifB-like_rSAM"/>
</dbReference>
<feature type="domain" description="MTTase N-terminal" evidence="8">
    <location>
        <begin position="1"/>
        <end position="146"/>
    </location>
</feature>
<evidence type="ECO:0000256" key="7">
    <source>
        <dbReference type="ARBA" id="ARBA00023014"/>
    </source>
</evidence>
<reference evidence="10" key="1">
    <citation type="journal article" date="2016" name="Environ. Microbiol.">
        <title>Genomic resolution of a cold subsurface aquifer community provides metabolic insights for novel microbes adapted to high CO concentrations.</title>
        <authorList>
            <person name="Probst A.J."/>
            <person name="Castelle C.J."/>
            <person name="Singh A."/>
            <person name="Brown C.T."/>
            <person name="Anantharaman K."/>
            <person name="Sharon I."/>
            <person name="Hug L.A."/>
            <person name="Burstein D."/>
            <person name="Emerson J.B."/>
            <person name="Thomas B.C."/>
            <person name="Banfield J.F."/>
        </authorList>
    </citation>
    <scope>NUCLEOTIDE SEQUENCE [LARGE SCALE GENOMIC DNA]</scope>
    <source>
        <strain evidence="10">CG2_30_54_11</strain>
    </source>
</reference>
<keyword evidence="7" id="KW-0411">Iron-sulfur</keyword>
<dbReference type="GO" id="GO:0051539">
    <property type="term" value="F:4 iron, 4 sulfur cluster binding"/>
    <property type="evidence" value="ECO:0007669"/>
    <property type="project" value="UniProtKB-KW"/>
</dbReference>
<keyword evidence="4" id="KW-0949">S-adenosyl-L-methionine</keyword>
<dbReference type="CDD" id="cd01335">
    <property type="entry name" value="Radical_SAM"/>
    <property type="match status" value="1"/>
</dbReference>
<dbReference type="InterPro" id="IPR013848">
    <property type="entry name" value="Methylthiotransferase_N"/>
</dbReference>
<dbReference type="Gene3D" id="3.80.30.20">
    <property type="entry name" value="tm_1862 like domain"/>
    <property type="match status" value="1"/>
</dbReference>
<dbReference type="PROSITE" id="PS51918">
    <property type="entry name" value="RADICAL_SAM"/>
    <property type="match status" value="1"/>
</dbReference>
<dbReference type="InterPro" id="IPR058240">
    <property type="entry name" value="rSAM_sf"/>
</dbReference>
<comment type="caution">
    <text evidence="10">The sequence shown here is derived from an EMBL/GenBank/DDBJ whole genome shotgun (WGS) entry which is preliminary data.</text>
</comment>
<evidence type="ECO:0000259" key="8">
    <source>
        <dbReference type="PROSITE" id="PS51449"/>
    </source>
</evidence>
<dbReference type="FunFam" id="3.80.30.20:FF:000001">
    <property type="entry name" value="tRNA-2-methylthio-N(6)-dimethylallyladenosine synthase 2"/>
    <property type="match status" value="1"/>
</dbReference>
<evidence type="ECO:0000313" key="10">
    <source>
        <dbReference type="EMBL" id="OIP99727.1"/>
    </source>
</evidence>
<keyword evidence="2" id="KW-0004">4Fe-4S</keyword>
<dbReference type="GO" id="GO:0005829">
    <property type="term" value="C:cytosol"/>
    <property type="evidence" value="ECO:0007669"/>
    <property type="project" value="TreeGrafter"/>
</dbReference>
<dbReference type="SMART" id="SM00729">
    <property type="entry name" value="Elp3"/>
    <property type="match status" value="1"/>
</dbReference>
<evidence type="ECO:0000256" key="5">
    <source>
        <dbReference type="ARBA" id="ARBA00022723"/>
    </source>
</evidence>
<evidence type="ECO:0000256" key="2">
    <source>
        <dbReference type="ARBA" id="ARBA00022485"/>
    </source>
</evidence>
<keyword evidence="3" id="KW-0808">Transferase</keyword>
<dbReference type="GO" id="GO:0035597">
    <property type="term" value="F:tRNA-2-methylthio-N(6)-dimethylallyladenosine(37) synthase activity"/>
    <property type="evidence" value="ECO:0007669"/>
    <property type="project" value="TreeGrafter"/>
</dbReference>
<dbReference type="InterPro" id="IPR020612">
    <property type="entry name" value="Methylthiotransferase_CS"/>
</dbReference>
<proteinExistence type="predicted"/>
<organism evidence="10 11">
    <name type="scientific">Candidatus Wirthbacteria bacterium CG2_30_54_11</name>
    <dbReference type="NCBI Taxonomy" id="1817892"/>
    <lineage>
        <taxon>Bacteria</taxon>
        <taxon>Candidatus Wirthbacteria</taxon>
    </lineage>
</organism>
<name>A0A1J5J2S2_9BACT</name>
<dbReference type="Proteomes" id="UP000183245">
    <property type="component" value="Unassembled WGS sequence"/>
</dbReference>
<dbReference type="Gene3D" id="3.40.50.12160">
    <property type="entry name" value="Methylthiotransferase, N-terminal domain"/>
    <property type="match status" value="1"/>
</dbReference>
<protein>
    <submittedName>
        <fullName evidence="10">Uncharacterized protein</fullName>
    </submittedName>
</protein>
<evidence type="ECO:0000256" key="6">
    <source>
        <dbReference type="ARBA" id="ARBA00023004"/>
    </source>
</evidence>
<evidence type="ECO:0000313" key="11">
    <source>
        <dbReference type="Proteomes" id="UP000183245"/>
    </source>
</evidence>
<sequence length="402" mass="45080">MNTADSERLSGLLEGLGLSAAESWSEAAVVVLYSCSVRQAAEDKVFGWGKKIKEFNEANDQMINGSKDQKDISIYHSAGFPTRADRGQAERPFPLFILTGCMAGSARGERKRFSEKELKHKASFIDYILGPSEWEQLLPSILVREGLVSPERIAALSYQPKRKVGQTAFVNISEGCDNFCSYCVVPYGRGKEISRSKNEILAEARHLVEQGFHHLTLLGQNVNSWGITDPEHKRNIRINSDTALPFASLLREIHEINGIERLSFLTANPFDFTRDMVQALALPKVDRYLHMAVQSGSDTVLDRMNRRHTIAEYRKLIASIRKSVPDIELGTDIIVGFPGETEEEFSETLRLISDIRYNVVFTAMYSPRPGTSAATKYADDVPKAVKKERYARVQDFLAQQLG</sequence>
<dbReference type="SFLD" id="SFLDS00029">
    <property type="entry name" value="Radical_SAM"/>
    <property type="match status" value="1"/>
</dbReference>
<evidence type="ECO:0000256" key="1">
    <source>
        <dbReference type="ARBA" id="ARBA00001966"/>
    </source>
</evidence>
<dbReference type="SUPFAM" id="SSF102114">
    <property type="entry name" value="Radical SAM enzymes"/>
    <property type="match status" value="1"/>
</dbReference>
<feature type="domain" description="Radical SAM core" evidence="9">
    <location>
        <begin position="162"/>
        <end position="402"/>
    </location>
</feature>
<dbReference type="EMBL" id="MNZT01000010">
    <property type="protein sequence ID" value="OIP99727.1"/>
    <property type="molecule type" value="Genomic_DNA"/>
</dbReference>
<dbReference type="PANTHER" id="PTHR43020">
    <property type="entry name" value="CDK5 REGULATORY SUBUNIT-ASSOCIATED PROTEIN 1"/>
    <property type="match status" value="1"/>
</dbReference>
<dbReference type="InterPro" id="IPR007197">
    <property type="entry name" value="rSAM"/>
</dbReference>
<gene>
    <name evidence="10" type="ORF">AUK40_00525</name>
</gene>
<accession>A0A1J5J2S2</accession>
<dbReference type="AlphaFoldDB" id="A0A1J5J2S2"/>
<dbReference type="Pfam" id="PF04055">
    <property type="entry name" value="Radical_SAM"/>
    <property type="match status" value="1"/>
</dbReference>
<dbReference type="NCBIfam" id="TIGR00089">
    <property type="entry name" value="MiaB/RimO family radical SAM methylthiotransferase"/>
    <property type="match status" value="1"/>
</dbReference>
<dbReference type="GO" id="GO:0046872">
    <property type="term" value="F:metal ion binding"/>
    <property type="evidence" value="ECO:0007669"/>
    <property type="project" value="UniProtKB-KW"/>
</dbReference>
<dbReference type="PANTHER" id="PTHR43020:SF2">
    <property type="entry name" value="MITOCHONDRIAL TRNA METHYLTHIOTRANSFERASE CDK5RAP1"/>
    <property type="match status" value="1"/>
</dbReference>
<dbReference type="InterPro" id="IPR023404">
    <property type="entry name" value="rSAM_horseshoe"/>
</dbReference>
<comment type="cofactor">
    <cofactor evidence="1">
        <name>[4Fe-4S] cluster</name>
        <dbReference type="ChEBI" id="CHEBI:49883"/>
    </cofactor>
</comment>
<dbReference type="SFLD" id="SFLDG01082">
    <property type="entry name" value="B12-binding_domain_containing"/>
    <property type="match status" value="1"/>
</dbReference>
<evidence type="ECO:0000259" key="9">
    <source>
        <dbReference type="PROSITE" id="PS51918"/>
    </source>
</evidence>
<dbReference type="InterPro" id="IPR005839">
    <property type="entry name" value="Methylthiotransferase"/>
</dbReference>
<evidence type="ECO:0000256" key="3">
    <source>
        <dbReference type="ARBA" id="ARBA00022679"/>
    </source>
</evidence>
<dbReference type="PROSITE" id="PS51449">
    <property type="entry name" value="MTTASE_N"/>
    <property type="match status" value="1"/>
</dbReference>
<dbReference type="Pfam" id="PF00919">
    <property type="entry name" value="UPF0004"/>
    <property type="match status" value="1"/>
</dbReference>
<evidence type="ECO:0000256" key="4">
    <source>
        <dbReference type="ARBA" id="ARBA00022691"/>
    </source>
</evidence>
<keyword evidence="6" id="KW-0408">Iron</keyword>
<dbReference type="STRING" id="1817892.AUK40_00525"/>